<gene>
    <name evidence="1" type="ORF">BJX68DRAFT_265884</name>
</gene>
<organism evidence="1 2">
    <name type="scientific">Aspergillus pseudodeflectus</name>
    <dbReference type="NCBI Taxonomy" id="176178"/>
    <lineage>
        <taxon>Eukaryota</taxon>
        <taxon>Fungi</taxon>
        <taxon>Dikarya</taxon>
        <taxon>Ascomycota</taxon>
        <taxon>Pezizomycotina</taxon>
        <taxon>Eurotiomycetes</taxon>
        <taxon>Eurotiomycetidae</taxon>
        <taxon>Eurotiales</taxon>
        <taxon>Aspergillaceae</taxon>
        <taxon>Aspergillus</taxon>
        <taxon>Aspergillus subgen. Nidulantes</taxon>
    </lineage>
</organism>
<dbReference type="Proteomes" id="UP001610444">
    <property type="component" value="Unassembled WGS sequence"/>
</dbReference>
<proteinExistence type="predicted"/>
<dbReference type="RefSeq" id="XP_070899895.1">
    <property type="nucleotide sequence ID" value="XM_071045342.1"/>
</dbReference>
<name>A0ABR4KK86_9EURO</name>
<protein>
    <submittedName>
        <fullName evidence="1">Uncharacterized protein</fullName>
    </submittedName>
</protein>
<accession>A0ABR4KK86</accession>
<dbReference type="EMBL" id="JBFXLR010000017">
    <property type="protein sequence ID" value="KAL2851638.1"/>
    <property type="molecule type" value="Genomic_DNA"/>
</dbReference>
<sequence length="186" mass="20369">MSSFLSDLKEFRDILQAYAGSGSVPKQENIFSSLLSHCDSVIHIVTDEDGTKATNGEMSTDWALLLKDCLDYLESHQTLLQSAQSEAYKIAEDIRLLLEIAHEKVTNRGIDDKWNLANGAYNSATYSVRRGSSTSDTNKGAYTPSTTYLAFLSFLPKKQTSTVLLKTASTSIINARLGRDAAASEC</sequence>
<evidence type="ECO:0000313" key="2">
    <source>
        <dbReference type="Proteomes" id="UP001610444"/>
    </source>
</evidence>
<dbReference type="GeneID" id="98160506"/>
<evidence type="ECO:0000313" key="1">
    <source>
        <dbReference type="EMBL" id="KAL2851638.1"/>
    </source>
</evidence>
<reference evidence="1 2" key="1">
    <citation type="submission" date="2024-07" db="EMBL/GenBank/DDBJ databases">
        <title>Section-level genome sequencing and comparative genomics of Aspergillus sections Usti and Cavernicolus.</title>
        <authorList>
            <consortium name="Lawrence Berkeley National Laboratory"/>
            <person name="Nybo J.L."/>
            <person name="Vesth T.C."/>
            <person name="Theobald S."/>
            <person name="Frisvad J.C."/>
            <person name="Larsen T.O."/>
            <person name="Kjaerboelling I."/>
            <person name="Rothschild-Mancinelli K."/>
            <person name="Lyhne E.K."/>
            <person name="Kogle M.E."/>
            <person name="Barry K."/>
            <person name="Clum A."/>
            <person name="Na H."/>
            <person name="Ledsgaard L."/>
            <person name="Lin J."/>
            <person name="Lipzen A."/>
            <person name="Kuo A."/>
            <person name="Riley R."/>
            <person name="Mondo S."/>
            <person name="LaButti K."/>
            <person name="Haridas S."/>
            <person name="Pangalinan J."/>
            <person name="Salamov A.A."/>
            <person name="Simmons B.A."/>
            <person name="Magnuson J.K."/>
            <person name="Chen J."/>
            <person name="Drula E."/>
            <person name="Henrissat B."/>
            <person name="Wiebenga A."/>
            <person name="Lubbers R.J."/>
            <person name="Gomes A.C."/>
            <person name="Macurrencykelacurrency M.R."/>
            <person name="Stajich J."/>
            <person name="Grigoriev I.V."/>
            <person name="Mortensen U.H."/>
            <person name="De vries R.P."/>
            <person name="Baker S.E."/>
            <person name="Andersen M.R."/>
        </authorList>
    </citation>
    <scope>NUCLEOTIDE SEQUENCE [LARGE SCALE GENOMIC DNA]</scope>
    <source>
        <strain evidence="1 2">CBS 756.74</strain>
    </source>
</reference>
<comment type="caution">
    <text evidence="1">The sequence shown here is derived from an EMBL/GenBank/DDBJ whole genome shotgun (WGS) entry which is preliminary data.</text>
</comment>
<keyword evidence="2" id="KW-1185">Reference proteome</keyword>